<dbReference type="Proteomes" id="UP000265618">
    <property type="component" value="Unassembled WGS sequence"/>
</dbReference>
<evidence type="ECO:0000313" key="3">
    <source>
        <dbReference type="Proteomes" id="UP000265618"/>
    </source>
</evidence>
<proteinExistence type="predicted"/>
<comment type="caution">
    <text evidence="2">The sequence shown here is derived from an EMBL/GenBank/DDBJ whole genome shotgun (WGS) entry which is preliminary data.</text>
</comment>
<gene>
    <name evidence="2" type="ORF">KIPB_005664</name>
</gene>
<evidence type="ECO:0000256" key="1">
    <source>
        <dbReference type="SAM" id="MobiDB-lite"/>
    </source>
</evidence>
<accession>A0A9K3CVR3</accession>
<feature type="compositionally biased region" description="Basic and acidic residues" evidence="1">
    <location>
        <begin position="20"/>
        <end position="35"/>
    </location>
</feature>
<feature type="region of interest" description="Disordered" evidence="1">
    <location>
        <begin position="140"/>
        <end position="189"/>
    </location>
</feature>
<organism evidence="2 3">
    <name type="scientific">Kipferlia bialata</name>
    <dbReference type="NCBI Taxonomy" id="797122"/>
    <lineage>
        <taxon>Eukaryota</taxon>
        <taxon>Metamonada</taxon>
        <taxon>Carpediemonas-like organisms</taxon>
        <taxon>Kipferlia</taxon>
    </lineage>
</organism>
<reference evidence="2 3" key="1">
    <citation type="journal article" date="2018" name="PLoS ONE">
        <title>The draft genome of Kipferlia bialata reveals reductive genome evolution in fornicate parasites.</title>
        <authorList>
            <person name="Tanifuji G."/>
            <person name="Takabayashi S."/>
            <person name="Kume K."/>
            <person name="Takagi M."/>
            <person name="Nakayama T."/>
            <person name="Kamikawa R."/>
            <person name="Inagaki Y."/>
            <person name="Hashimoto T."/>
        </authorList>
    </citation>
    <scope>NUCLEOTIDE SEQUENCE [LARGE SCALE GENOMIC DNA]</scope>
    <source>
        <strain evidence="2">NY0173</strain>
    </source>
</reference>
<dbReference type="AlphaFoldDB" id="A0A9K3CVR3"/>
<keyword evidence="3" id="KW-1185">Reference proteome</keyword>
<protein>
    <submittedName>
        <fullName evidence="2">Uncharacterized protein</fullName>
    </submittedName>
</protein>
<feature type="region of interest" description="Disordered" evidence="1">
    <location>
        <begin position="16"/>
        <end position="38"/>
    </location>
</feature>
<dbReference type="EMBL" id="BDIP01001352">
    <property type="protein sequence ID" value="GIQ84213.1"/>
    <property type="molecule type" value="Genomic_DNA"/>
</dbReference>
<evidence type="ECO:0000313" key="2">
    <source>
        <dbReference type="EMBL" id="GIQ84213.1"/>
    </source>
</evidence>
<sequence length="344" mass="36346">MRAHYAAHGGAEAYMMSPISEREGEGEGERERETTSAEAVVKGVAPDRWRLPELLTGDRDPCEAVLPFFAHTIPFQAPTCSQEKDALTRLLALCSDQRYGAFLVAELIRVCGTSIPYQDSISALGGMCTHAFDDVVPTRPSSMAARQGTGAGGERQRTPRRSDSLPIGVDASLSPDMVNGSGLLDSPRDMDTDPGATLAVYEEAIASTARSILTLSGADDPAVVYDVLTRLTPGLVVSLAHVPTLPRPYNSVCSVVVEMLEAFSSIPVYFAADAFVLALGSVSTDSLPYLLAQSVVLRLLAVLANSPVSQVPLAEVYVMIAAECLIPEAGPLPPASVSALLAML</sequence>
<feature type="compositionally biased region" description="Basic and acidic residues" evidence="1">
    <location>
        <begin position="154"/>
        <end position="163"/>
    </location>
</feature>
<name>A0A9K3CVR3_9EUKA</name>